<dbReference type="Pfam" id="PF02625">
    <property type="entry name" value="XdhC_CoxI"/>
    <property type="match status" value="1"/>
</dbReference>
<keyword evidence="4" id="KW-1185">Reference proteome</keyword>
<evidence type="ECO:0000259" key="2">
    <source>
        <dbReference type="Pfam" id="PF13478"/>
    </source>
</evidence>
<dbReference type="PANTHER" id="PTHR30388">
    <property type="entry name" value="ALDEHYDE OXIDOREDUCTASE MOLYBDENUM COFACTOR ASSEMBLY PROTEIN"/>
    <property type="match status" value="1"/>
</dbReference>
<proteinExistence type="predicted"/>
<dbReference type="AlphaFoldDB" id="A0A1I6JFQ8"/>
<dbReference type="Proteomes" id="UP000198644">
    <property type="component" value="Unassembled WGS sequence"/>
</dbReference>
<organism evidence="3 4">
    <name type="scientific">Marinobacter daqiaonensis</name>
    <dbReference type="NCBI Taxonomy" id="650891"/>
    <lineage>
        <taxon>Bacteria</taxon>
        <taxon>Pseudomonadati</taxon>
        <taxon>Pseudomonadota</taxon>
        <taxon>Gammaproteobacteria</taxon>
        <taxon>Pseudomonadales</taxon>
        <taxon>Marinobacteraceae</taxon>
        <taxon>Marinobacter</taxon>
    </lineage>
</organism>
<reference evidence="3 4" key="1">
    <citation type="submission" date="2016-10" db="EMBL/GenBank/DDBJ databases">
        <authorList>
            <person name="de Groot N.N."/>
        </authorList>
    </citation>
    <scope>NUCLEOTIDE SEQUENCE [LARGE SCALE GENOMIC DNA]</scope>
    <source>
        <strain evidence="3 4">CGMCC 1.9167</strain>
    </source>
</reference>
<dbReference type="PANTHER" id="PTHR30388:SF4">
    <property type="entry name" value="MOLYBDENUM COFACTOR INSERTION CHAPERONE PAOD"/>
    <property type="match status" value="1"/>
</dbReference>
<dbReference type="InterPro" id="IPR027051">
    <property type="entry name" value="XdhC_Rossmann_dom"/>
</dbReference>
<feature type="domain" description="XdhC- CoxI" evidence="1">
    <location>
        <begin position="27"/>
        <end position="92"/>
    </location>
</feature>
<dbReference type="EMBL" id="FOYW01000002">
    <property type="protein sequence ID" value="SFR77826.1"/>
    <property type="molecule type" value="Genomic_DNA"/>
</dbReference>
<sequence length="344" mass="36629">MAKAAMNADHQPLRSFECLVNDFCEFRAQGLPAALVTLVNTRGGSPRPPGSQMVIGGDGRFVGHLTGGCAEHVIVDEAQAALREGRNRTIRLGAGSPYLDIELPCGASVDLHIDVGVADEVMAAIKGALDERRTVALEILPDGGHQLVRPGVGAVPPGAFRRWYRPARRLLVFGKGPNASALARLAWESEYQVQLLSPDRGTLGSCSGTGIETTVLTAPSAVDLPPTDAHTAAVVMFHEHDWEPPLLAALLKSDVFYIGALGSRRTHEQRCDSLAQQGFGIDLDRIRGPVGLDIGAATPIEIALSILAEITRDYRASLQRPLLETRALESSRLENSGDAVTEGG</sequence>
<evidence type="ECO:0000313" key="3">
    <source>
        <dbReference type="EMBL" id="SFR77826.1"/>
    </source>
</evidence>
<dbReference type="Gene3D" id="3.40.50.720">
    <property type="entry name" value="NAD(P)-binding Rossmann-like Domain"/>
    <property type="match status" value="1"/>
</dbReference>
<gene>
    <name evidence="3" type="ORF">SAMN05216203_2980</name>
</gene>
<dbReference type="InterPro" id="IPR003777">
    <property type="entry name" value="XdhC_CoxI"/>
</dbReference>
<feature type="domain" description="XdhC Rossmann" evidence="2">
    <location>
        <begin position="170"/>
        <end position="310"/>
    </location>
</feature>
<evidence type="ECO:0000313" key="4">
    <source>
        <dbReference type="Proteomes" id="UP000198644"/>
    </source>
</evidence>
<protein>
    <submittedName>
        <fullName evidence="3">Xanthine dehydrogenase accessory factor</fullName>
    </submittedName>
</protein>
<name>A0A1I6JFQ8_9GAMM</name>
<dbReference type="RefSeq" id="WP_092014776.1">
    <property type="nucleotide sequence ID" value="NZ_FOYW01000002.1"/>
</dbReference>
<dbReference type="STRING" id="650891.SAMN05216203_2980"/>
<evidence type="ECO:0000259" key="1">
    <source>
        <dbReference type="Pfam" id="PF02625"/>
    </source>
</evidence>
<dbReference type="Pfam" id="PF13478">
    <property type="entry name" value="XdhC_C"/>
    <property type="match status" value="1"/>
</dbReference>
<accession>A0A1I6JFQ8</accession>
<dbReference type="OrthoDB" id="9815497at2"/>
<dbReference type="InterPro" id="IPR052698">
    <property type="entry name" value="MoCofactor_Util/Proc"/>
</dbReference>